<protein>
    <submittedName>
        <fullName evidence="2">Uncharacterized protein</fullName>
    </submittedName>
</protein>
<evidence type="ECO:0000313" key="3">
    <source>
        <dbReference type="Proteomes" id="UP000199400"/>
    </source>
</evidence>
<feature type="transmembrane region" description="Helical" evidence="1">
    <location>
        <begin position="189"/>
        <end position="215"/>
    </location>
</feature>
<sequence length="251" mass="26957">MFEETCARLSAAALVGARGTCERRRVKRLGGVLSGEDLLWAGWLALLRPASGGLFLEGGRVSWFLVLAAAGFWASALTSERGGGPRRGTVLLMSLGICAIMIDAGLKQVGAAIEVRQVHTAVVLVLGALAAIQHQRTRGAAWVQAPRWLRRGLSWPFMMVLAEMFWGMMEAMAAPKAWIGPPVSTGERLFSLGFVFLVSLPVVYVFFVVAPRLVACPGEHVRTGGWVLRYLWAVATALFGALVLGPLLGDT</sequence>
<feature type="transmembrane region" description="Helical" evidence="1">
    <location>
        <begin position="227"/>
        <end position="248"/>
    </location>
</feature>
<dbReference type="EMBL" id="FOMX01000003">
    <property type="protein sequence ID" value="SFD65429.1"/>
    <property type="molecule type" value="Genomic_DNA"/>
</dbReference>
<dbReference type="Proteomes" id="UP000199400">
    <property type="component" value="Unassembled WGS sequence"/>
</dbReference>
<evidence type="ECO:0000313" key="2">
    <source>
        <dbReference type="EMBL" id="SFD65429.1"/>
    </source>
</evidence>
<evidence type="ECO:0000256" key="1">
    <source>
        <dbReference type="SAM" id="Phobius"/>
    </source>
</evidence>
<name>A0A1I1U3T8_9BACT</name>
<proteinExistence type="predicted"/>
<keyword evidence="3" id="KW-1185">Reference proteome</keyword>
<feature type="transmembrane region" description="Helical" evidence="1">
    <location>
        <begin position="115"/>
        <end position="132"/>
    </location>
</feature>
<gene>
    <name evidence="2" type="ORF">SAMN02745121_00948</name>
</gene>
<reference evidence="3" key="1">
    <citation type="submission" date="2016-10" db="EMBL/GenBank/DDBJ databases">
        <authorList>
            <person name="Varghese N."/>
            <person name="Submissions S."/>
        </authorList>
    </citation>
    <scope>NUCLEOTIDE SEQUENCE [LARGE SCALE GENOMIC DNA]</scope>
    <source>
        <strain evidence="3">ATCC 25963</strain>
    </source>
</reference>
<keyword evidence="1" id="KW-0812">Transmembrane</keyword>
<dbReference type="AlphaFoldDB" id="A0A1I1U3T8"/>
<feature type="transmembrane region" description="Helical" evidence="1">
    <location>
        <begin position="90"/>
        <end position="109"/>
    </location>
</feature>
<accession>A0A1I1U3T8</accession>
<keyword evidence="1" id="KW-1133">Transmembrane helix</keyword>
<organism evidence="2 3">
    <name type="scientific">Nannocystis exedens</name>
    <dbReference type="NCBI Taxonomy" id="54"/>
    <lineage>
        <taxon>Bacteria</taxon>
        <taxon>Pseudomonadati</taxon>
        <taxon>Myxococcota</taxon>
        <taxon>Polyangia</taxon>
        <taxon>Nannocystales</taxon>
        <taxon>Nannocystaceae</taxon>
        <taxon>Nannocystis</taxon>
    </lineage>
</organism>
<feature type="transmembrane region" description="Helical" evidence="1">
    <location>
        <begin position="153"/>
        <end position="169"/>
    </location>
</feature>
<keyword evidence="1" id="KW-0472">Membrane</keyword>